<dbReference type="Proteomes" id="UP000678374">
    <property type="component" value="Unassembled WGS sequence"/>
</dbReference>
<reference evidence="1" key="1">
    <citation type="submission" date="2021-04" db="EMBL/GenBank/DDBJ databases">
        <title>The genome sequence of Ideonella sp. 4Y11.</title>
        <authorList>
            <person name="Liu Y."/>
        </authorList>
    </citation>
    <scope>NUCLEOTIDE SEQUENCE</scope>
    <source>
        <strain evidence="1">4Y11</strain>
    </source>
</reference>
<dbReference type="Pfam" id="PF11736">
    <property type="entry name" value="DUF3299"/>
    <property type="match status" value="1"/>
</dbReference>
<comment type="caution">
    <text evidence="1">The sequence shown here is derived from an EMBL/GenBank/DDBJ whole genome shotgun (WGS) entry which is preliminary data.</text>
</comment>
<dbReference type="RefSeq" id="WP_210802934.1">
    <property type="nucleotide sequence ID" value="NZ_JAGQDE010000013.1"/>
</dbReference>
<accession>A0A940YKC4</accession>
<dbReference type="InterPro" id="IPR021727">
    <property type="entry name" value="DUF3299"/>
</dbReference>
<dbReference type="AlphaFoldDB" id="A0A940YKC4"/>
<keyword evidence="2" id="KW-1185">Reference proteome</keyword>
<gene>
    <name evidence="1" type="ORF">KAK06_14980</name>
</gene>
<protein>
    <submittedName>
        <fullName evidence="1">DUF3299 domain-containing protein</fullName>
    </submittedName>
</protein>
<organism evidence="1 2">
    <name type="scientific">Ideonella aquatica</name>
    <dbReference type="NCBI Taxonomy" id="2824119"/>
    <lineage>
        <taxon>Bacteria</taxon>
        <taxon>Pseudomonadati</taxon>
        <taxon>Pseudomonadota</taxon>
        <taxon>Betaproteobacteria</taxon>
        <taxon>Burkholderiales</taxon>
        <taxon>Sphaerotilaceae</taxon>
        <taxon>Ideonella</taxon>
    </lineage>
</organism>
<name>A0A940YKC4_9BURK</name>
<evidence type="ECO:0000313" key="1">
    <source>
        <dbReference type="EMBL" id="MBQ0960257.1"/>
    </source>
</evidence>
<dbReference type="EMBL" id="JAGQDE010000013">
    <property type="protein sequence ID" value="MBQ0960257.1"/>
    <property type="molecule type" value="Genomic_DNA"/>
</dbReference>
<sequence>MSKSCVHPRRRAVLIATAAGLAGHRAWAQGSAPRTLAWSELVPKDWDPFKGQRNRDPAKVREGSANELAMMREMRTVWDNAPTRADLEGARIRLPGYVVPLDNQPGGKIGEFLLVPYFGACIHSPPPPANQIVHVRLKTPAVWHAMDTVWVTGALATERSNTDMGVSGYALAAELVEPYKAPAR</sequence>
<evidence type="ECO:0000313" key="2">
    <source>
        <dbReference type="Proteomes" id="UP000678374"/>
    </source>
</evidence>
<dbReference type="Gene3D" id="2.40.50.870">
    <property type="entry name" value="Protein of unknown function (DUF3299)"/>
    <property type="match status" value="1"/>
</dbReference>
<proteinExistence type="predicted"/>